<dbReference type="Pfam" id="PF00702">
    <property type="entry name" value="Hydrolase"/>
    <property type="match status" value="1"/>
</dbReference>
<feature type="domain" description="HMA" evidence="23">
    <location>
        <begin position="88"/>
        <end position="154"/>
    </location>
</feature>
<dbReference type="InterPro" id="IPR006121">
    <property type="entry name" value="HMA_dom"/>
</dbReference>
<feature type="transmembrane region" description="Helical" evidence="22">
    <location>
        <begin position="212"/>
        <end position="233"/>
    </location>
</feature>
<dbReference type="InterPro" id="IPR027256">
    <property type="entry name" value="P-typ_ATPase_IB"/>
</dbReference>
<keyword evidence="5" id="KW-0813">Transport</keyword>
<comment type="catalytic activity">
    <reaction evidence="21">
        <text>Cu(+)(in) + ATP + H2O = Cu(+)(out) + ADP + phosphate + H(+)</text>
        <dbReference type="Rhea" id="RHEA:25792"/>
        <dbReference type="ChEBI" id="CHEBI:15377"/>
        <dbReference type="ChEBI" id="CHEBI:15378"/>
        <dbReference type="ChEBI" id="CHEBI:30616"/>
        <dbReference type="ChEBI" id="CHEBI:43474"/>
        <dbReference type="ChEBI" id="CHEBI:49552"/>
        <dbReference type="ChEBI" id="CHEBI:456216"/>
        <dbReference type="EC" id="7.2.2.8"/>
    </reaction>
</comment>
<name>A0ABX6QDF1_PAEBA</name>
<dbReference type="EMBL" id="CP054614">
    <property type="protein sequence ID" value="QKS60251.1"/>
    <property type="molecule type" value="Genomic_DNA"/>
</dbReference>
<dbReference type="SFLD" id="SFLDS00003">
    <property type="entry name" value="Haloacid_Dehalogenase"/>
    <property type="match status" value="1"/>
</dbReference>
<evidence type="ECO:0000256" key="4">
    <source>
        <dbReference type="ARBA" id="ARBA00015102"/>
    </source>
</evidence>
<dbReference type="InterPro" id="IPR044492">
    <property type="entry name" value="P_typ_ATPase_HD_dom"/>
</dbReference>
<dbReference type="NCBIfam" id="TIGR01494">
    <property type="entry name" value="ATPase_P-type"/>
    <property type="match status" value="1"/>
</dbReference>
<dbReference type="PRINTS" id="PR00119">
    <property type="entry name" value="CATATPASE"/>
</dbReference>
<keyword evidence="15 22" id="KW-1133">Transmembrane helix</keyword>
<dbReference type="SFLD" id="SFLDG00002">
    <property type="entry name" value="C1.7:_P-type_atpase_like"/>
    <property type="match status" value="1"/>
</dbReference>
<dbReference type="Gene3D" id="2.70.150.10">
    <property type="entry name" value="Calcium-transporting ATPase, cytoplasmic transduction domain A"/>
    <property type="match status" value="1"/>
</dbReference>
<dbReference type="Gene3D" id="3.40.1110.10">
    <property type="entry name" value="Calcium-transporting ATPase, cytoplasmic domain N"/>
    <property type="match status" value="2"/>
</dbReference>
<dbReference type="InterPro" id="IPR008250">
    <property type="entry name" value="ATPase_P-typ_transduc_dom_A_sf"/>
</dbReference>
<dbReference type="InterPro" id="IPR059000">
    <property type="entry name" value="ATPase_P-type_domA"/>
</dbReference>
<dbReference type="PROSITE" id="PS00154">
    <property type="entry name" value="ATPASE_E1_E2"/>
    <property type="match status" value="1"/>
</dbReference>
<feature type="transmembrane region" description="Helical" evidence="22">
    <location>
        <begin position="454"/>
        <end position="477"/>
    </location>
</feature>
<dbReference type="SUPFAM" id="SSF81665">
    <property type="entry name" value="Calcium ATPase, transmembrane domain M"/>
    <property type="match status" value="1"/>
</dbReference>
<evidence type="ECO:0000256" key="17">
    <source>
        <dbReference type="ARBA" id="ARBA00023065"/>
    </source>
</evidence>
<dbReference type="SFLD" id="SFLDF00027">
    <property type="entry name" value="p-type_atpase"/>
    <property type="match status" value="1"/>
</dbReference>
<dbReference type="InterPro" id="IPR001757">
    <property type="entry name" value="P_typ_ATPase"/>
</dbReference>
<dbReference type="SUPFAM" id="SSF56784">
    <property type="entry name" value="HAD-like"/>
    <property type="match status" value="1"/>
</dbReference>
<dbReference type="InterPro" id="IPR023214">
    <property type="entry name" value="HAD_sf"/>
</dbReference>
<dbReference type="NCBIfam" id="TIGR00003">
    <property type="entry name" value="copper ion binding protein"/>
    <property type="match status" value="2"/>
</dbReference>
<dbReference type="SUPFAM" id="SSF81653">
    <property type="entry name" value="Calcium ATPase, transduction domain A"/>
    <property type="match status" value="1"/>
</dbReference>
<keyword evidence="11" id="KW-0187">Copper transport</keyword>
<dbReference type="InterPro" id="IPR023299">
    <property type="entry name" value="ATPase_P-typ_cyto_dom_N"/>
</dbReference>
<evidence type="ECO:0000256" key="19">
    <source>
        <dbReference type="ARBA" id="ARBA00029719"/>
    </source>
</evidence>
<evidence type="ECO:0000256" key="21">
    <source>
        <dbReference type="ARBA" id="ARBA00049289"/>
    </source>
</evidence>
<keyword evidence="7 22" id="KW-0812">Transmembrane</keyword>
<feature type="transmembrane region" description="Helical" evidence="22">
    <location>
        <begin position="175"/>
        <end position="192"/>
    </location>
</feature>
<dbReference type="InterPro" id="IPR023298">
    <property type="entry name" value="ATPase_P-typ_TM_dom_sf"/>
</dbReference>
<sequence length="851" mass="90348">MTNVSEQAEPAHTPAVQPGLKTTLHITGMTCAACSTRVEKGLSRMEGVHEANVNLAIEQATISYDPGRTNVNALRDKVAALGYGTVTESVDLDITGMTCAACSARIEKGLSRLPGVTQANVNLALETGHIEYAAGALKPSDITAKIKQLGYGAELQLTQEESTSVREKELQRKKWKWIISAILSVPLLWAMVGHFSFTSGIYVPELFMNPWFQLLLATPVQFVIGWQFYVGAYKALRNGSANMDVLVALGTSAAYFYSLYLTLTSGYLPAVSTGQGMNHGAMGADMSTAVGAATAASMPMVELYYETSAILITLILLGKWFEAVAKGRSSQAIKSLVELTPREARVIRDGEEVLVPAAYVAVGELVLVKPGDSIPVDGIVEEGQSSVDESMLSGESLPVDKKSGDSVTGATLNKNGVLRVRATRVGSDTALSQIIKVVEQAQGSKAPIQRIADVISGIFVPIVVGIAILTFVIWYLFASQGDFAGSLEKAIAVLVIACPCALGLATPTSIMAGSGRAAEYGILFKGGEHLESAQQIQTVVLDKTGTVTQGKPVLTDVITAPDWTETELLKRVGAAEHSSEHPLAEAIVSGIREKGLLIDAAESFENKPGYGVRAIVSDEEILVGTRRLLADANVEVPEEIRQKMNRLEEQGRTAMLVAVQGQWAGIVAVADTIKDTSREAIGRLQAMGMDVIMITGDNERTARAVAEQAGIHRVLAEVLPEGKAAEVKKLQESGRKIAMVGDGINDAPALATADIGMAIGTGTDVAMEAADITLMRGDLNSIADAIEISRRTMGNIKQNLFWALGYNVIGIPIAAAGFLAPWLAGAAMAFSSVSVVLNALRLQRMKLKKES</sequence>
<feature type="transmembrane region" description="Helical" evidence="22">
    <location>
        <begin position="489"/>
        <end position="506"/>
    </location>
</feature>
<proteinExistence type="inferred from homology"/>
<reference evidence="24 25" key="1">
    <citation type="submission" date="2020-06" db="EMBL/GenBank/DDBJ databases">
        <title>Complete genome of Paenibacillus barcinonensis KACC11450.</title>
        <authorList>
            <person name="Kim M."/>
            <person name="Park Y.-J."/>
            <person name="Shin J.-H."/>
        </authorList>
    </citation>
    <scope>NUCLEOTIDE SEQUENCE [LARGE SCALE GENOMIC DNA]</scope>
    <source>
        <strain evidence="24 25">KACC11450</strain>
    </source>
</reference>
<accession>A0ABX6QDF1</accession>
<keyword evidence="16" id="KW-0186">Copper</keyword>
<dbReference type="InterPro" id="IPR006122">
    <property type="entry name" value="HMA_Cu_ion-bd"/>
</dbReference>
<evidence type="ECO:0000259" key="23">
    <source>
        <dbReference type="PROSITE" id="PS50846"/>
    </source>
</evidence>
<keyword evidence="8 22" id="KW-0479">Metal-binding</keyword>
<dbReference type="PRINTS" id="PR00942">
    <property type="entry name" value="CUATPASEI"/>
</dbReference>
<dbReference type="InterPro" id="IPR017969">
    <property type="entry name" value="Heavy-metal-associated_CS"/>
</dbReference>
<keyword evidence="22" id="KW-1003">Cell membrane</keyword>
<dbReference type="NCBIfam" id="TIGR01525">
    <property type="entry name" value="ATPase-IB_hvy"/>
    <property type="match status" value="1"/>
</dbReference>
<dbReference type="NCBIfam" id="TIGR01511">
    <property type="entry name" value="ATPase-IB1_Cu"/>
    <property type="match status" value="1"/>
</dbReference>
<dbReference type="PROSITE" id="PS50846">
    <property type="entry name" value="HMA_2"/>
    <property type="match status" value="2"/>
</dbReference>
<feature type="transmembrane region" description="Helical" evidence="22">
    <location>
        <begin position="303"/>
        <end position="321"/>
    </location>
</feature>
<gene>
    <name evidence="24" type="ORF">HUB98_19590</name>
</gene>
<dbReference type="Proteomes" id="UP000509327">
    <property type="component" value="Chromosome"/>
</dbReference>
<evidence type="ECO:0000256" key="18">
    <source>
        <dbReference type="ARBA" id="ARBA00023136"/>
    </source>
</evidence>
<evidence type="ECO:0000256" key="9">
    <source>
        <dbReference type="ARBA" id="ARBA00022737"/>
    </source>
</evidence>
<evidence type="ECO:0000256" key="20">
    <source>
        <dbReference type="ARBA" id="ARBA00033239"/>
    </source>
</evidence>
<keyword evidence="14" id="KW-1278">Translocase</keyword>
<dbReference type="PROSITE" id="PS01047">
    <property type="entry name" value="HMA_1"/>
    <property type="match status" value="2"/>
</dbReference>
<dbReference type="Gene3D" id="3.30.70.100">
    <property type="match status" value="2"/>
</dbReference>
<dbReference type="InterPro" id="IPR018303">
    <property type="entry name" value="ATPase_P-typ_P_site"/>
</dbReference>
<evidence type="ECO:0000256" key="8">
    <source>
        <dbReference type="ARBA" id="ARBA00022723"/>
    </source>
</evidence>
<dbReference type="Gene3D" id="3.40.50.1000">
    <property type="entry name" value="HAD superfamily/HAD-like"/>
    <property type="match status" value="1"/>
</dbReference>
<keyword evidence="6" id="KW-0597">Phosphoprotein</keyword>
<evidence type="ECO:0000256" key="1">
    <source>
        <dbReference type="ARBA" id="ARBA00004127"/>
    </source>
</evidence>
<dbReference type="PANTHER" id="PTHR43520">
    <property type="entry name" value="ATP7, ISOFORM B"/>
    <property type="match status" value="1"/>
</dbReference>
<comment type="similarity">
    <text evidence="2 22">Belongs to the cation transport ATPase (P-type) (TC 3.A.3) family. Type IB subfamily.</text>
</comment>
<keyword evidence="25" id="KW-1185">Reference proteome</keyword>
<keyword evidence="17" id="KW-0406">Ion transport</keyword>
<dbReference type="Pfam" id="PF00403">
    <property type="entry name" value="HMA"/>
    <property type="match status" value="2"/>
</dbReference>
<dbReference type="CDD" id="cd02094">
    <property type="entry name" value="P-type_ATPase_Cu-like"/>
    <property type="match status" value="1"/>
</dbReference>
<keyword evidence="10 22" id="KW-0547">Nucleotide-binding</keyword>
<evidence type="ECO:0000256" key="22">
    <source>
        <dbReference type="RuleBase" id="RU362081"/>
    </source>
</evidence>
<organism evidence="24 25">
    <name type="scientific">Paenibacillus barcinonensis</name>
    <dbReference type="NCBI Taxonomy" id="198119"/>
    <lineage>
        <taxon>Bacteria</taxon>
        <taxon>Bacillati</taxon>
        <taxon>Bacillota</taxon>
        <taxon>Bacilli</taxon>
        <taxon>Bacillales</taxon>
        <taxon>Paenibacillaceae</taxon>
        <taxon>Paenibacillus</taxon>
    </lineage>
</organism>
<protein>
    <recommendedName>
        <fullName evidence="4">Copper-exporting P-type ATPase</fullName>
        <ecNumber evidence="3">7.2.2.8</ecNumber>
    </recommendedName>
    <alternativeName>
        <fullName evidence="19">Copper-exporting P-type ATPase A</fullName>
    </alternativeName>
    <alternativeName>
        <fullName evidence="20">Cu(+)-exporting ATPase</fullName>
    </alternativeName>
</protein>
<evidence type="ECO:0000256" key="13">
    <source>
        <dbReference type="ARBA" id="ARBA00022842"/>
    </source>
</evidence>
<dbReference type="Pfam" id="PF00122">
    <property type="entry name" value="E1-E2_ATPase"/>
    <property type="match status" value="1"/>
</dbReference>
<keyword evidence="13" id="KW-0460">Magnesium</keyword>
<evidence type="ECO:0000256" key="5">
    <source>
        <dbReference type="ARBA" id="ARBA00022448"/>
    </source>
</evidence>
<dbReference type="RefSeq" id="WP_174812323.1">
    <property type="nucleotide sequence ID" value="NZ_QJSW01000014.1"/>
</dbReference>
<dbReference type="PANTHER" id="PTHR43520:SF8">
    <property type="entry name" value="P-TYPE CU(+) TRANSPORTER"/>
    <property type="match status" value="1"/>
</dbReference>
<keyword evidence="12 22" id="KW-0067">ATP-binding</keyword>
<dbReference type="CDD" id="cd00371">
    <property type="entry name" value="HMA"/>
    <property type="match status" value="2"/>
</dbReference>
<evidence type="ECO:0000313" key="25">
    <source>
        <dbReference type="Proteomes" id="UP000509327"/>
    </source>
</evidence>
<feature type="domain" description="HMA" evidence="23">
    <location>
        <begin position="20"/>
        <end position="86"/>
    </location>
</feature>
<evidence type="ECO:0000256" key="16">
    <source>
        <dbReference type="ARBA" id="ARBA00023008"/>
    </source>
</evidence>
<evidence type="ECO:0000256" key="7">
    <source>
        <dbReference type="ARBA" id="ARBA00022692"/>
    </source>
</evidence>
<dbReference type="InterPro" id="IPR036163">
    <property type="entry name" value="HMA_dom_sf"/>
</dbReference>
<feature type="transmembrane region" description="Helical" evidence="22">
    <location>
        <begin position="822"/>
        <end position="840"/>
    </location>
</feature>
<evidence type="ECO:0000256" key="2">
    <source>
        <dbReference type="ARBA" id="ARBA00006024"/>
    </source>
</evidence>
<feature type="transmembrane region" description="Helical" evidence="22">
    <location>
        <begin position="799"/>
        <end position="816"/>
    </location>
</feature>
<feature type="transmembrane region" description="Helical" evidence="22">
    <location>
        <begin position="245"/>
        <end position="263"/>
    </location>
</feature>
<evidence type="ECO:0000256" key="10">
    <source>
        <dbReference type="ARBA" id="ARBA00022741"/>
    </source>
</evidence>
<evidence type="ECO:0000256" key="14">
    <source>
        <dbReference type="ARBA" id="ARBA00022967"/>
    </source>
</evidence>
<dbReference type="SUPFAM" id="SSF55008">
    <property type="entry name" value="HMA, heavy metal-associated domain"/>
    <property type="match status" value="2"/>
</dbReference>
<keyword evidence="18 22" id="KW-0472">Membrane</keyword>
<comment type="subcellular location">
    <subcellularLocation>
        <location evidence="22">Cell membrane</location>
    </subcellularLocation>
    <subcellularLocation>
        <location evidence="1">Endomembrane system</location>
        <topology evidence="1">Multi-pass membrane protein</topology>
    </subcellularLocation>
</comment>
<dbReference type="EC" id="7.2.2.8" evidence="3"/>
<evidence type="ECO:0000313" key="24">
    <source>
        <dbReference type="EMBL" id="QKS60251.1"/>
    </source>
</evidence>
<evidence type="ECO:0000256" key="6">
    <source>
        <dbReference type="ARBA" id="ARBA00022553"/>
    </source>
</evidence>
<evidence type="ECO:0000256" key="11">
    <source>
        <dbReference type="ARBA" id="ARBA00022796"/>
    </source>
</evidence>
<evidence type="ECO:0000256" key="15">
    <source>
        <dbReference type="ARBA" id="ARBA00022989"/>
    </source>
</evidence>
<keyword evidence="9" id="KW-0677">Repeat</keyword>
<evidence type="ECO:0000256" key="12">
    <source>
        <dbReference type="ARBA" id="ARBA00022840"/>
    </source>
</evidence>
<dbReference type="InterPro" id="IPR036412">
    <property type="entry name" value="HAD-like_sf"/>
</dbReference>
<evidence type="ECO:0000256" key="3">
    <source>
        <dbReference type="ARBA" id="ARBA00012517"/>
    </source>
</evidence>